<dbReference type="Proteomes" id="UP000886861">
    <property type="component" value="Unassembled WGS sequence"/>
</dbReference>
<name>A0A9D1SYT3_9FIRM</name>
<reference evidence="1" key="1">
    <citation type="submission" date="2020-10" db="EMBL/GenBank/DDBJ databases">
        <authorList>
            <person name="Gilroy R."/>
        </authorList>
    </citation>
    <scope>NUCLEOTIDE SEQUENCE</scope>
    <source>
        <strain evidence="1">CHK186-9395</strain>
    </source>
</reference>
<evidence type="ECO:0000313" key="2">
    <source>
        <dbReference type="Proteomes" id="UP000886861"/>
    </source>
</evidence>
<evidence type="ECO:0000313" key="1">
    <source>
        <dbReference type="EMBL" id="HIV01765.1"/>
    </source>
</evidence>
<dbReference type="Gene3D" id="3.40.50.450">
    <property type="match status" value="1"/>
</dbReference>
<accession>A0A9D1SYT3</accession>
<gene>
    <name evidence="1" type="ORF">IAA62_04355</name>
</gene>
<dbReference type="InterPro" id="IPR010697">
    <property type="entry name" value="YspA"/>
</dbReference>
<organism evidence="1 2">
    <name type="scientific">Candidatus Caccopulliclostridium gallistercoris</name>
    <dbReference type="NCBI Taxonomy" id="2840719"/>
    <lineage>
        <taxon>Bacteria</taxon>
        <taxon>Bacillati</taxon>
        <taxon>Bacillota</taxon>
        <taxon>Clostridia</taxon>
        <taxon>Candidatus Caccopulliclostridium</taxon>
    </lineage>
</organism>
<dbReference type="AlphaFoldDB" id="A0A9D1SYT3"/>
<dbReference type="PANTHER" id="PTHR38440:SF1">
    <property type="entry name" value="UPF0398 PROTEIN SPR0331"/>
    <property type="match status" value="1"/>
</dbReference>
<reference evidence="1" key="2">
    <citation type="journal article" date="2021" name="PeerJ">
        <title>Extensive microbial diversity within the chicken gut microbiome revealed by metagenomics and culture.</title>
        <authorList>
            <person name="Gilroy R."/>
            <person name="Ravi A."/>
            <person name="Getino M."/>
            <person name="Pursley I."/>
            <person name="Horton D.L."/>
            <person name="Alikhan N.F."/>
            <person name="Baker D."/>
            <person name="Gharbi K."/>
            <person name="Hall N."/>
            <person name="Watson M."/>
            <person name="Adriaenssens E.M."/>
            <person name="Foster-Nyarko E."/>
            <person name="Jarju S."/>
            <person name="Secka A."/>
            <person name="Antonio M."/>
            <person name="Oren A."/>
            <person name="Chaudhuri R.R."/>
            <person name="La Ragione R."/>
            <person name="Hildebrand F."/>
            <person name="Pallen M.J."/>
        </authorList>
    </citation>
    <scope>NUCLEOTIDE SEQUENCE</scope>
    <source>
        <strain evidence="1">CHK186-9395</strain>
    </source>
</reference>
<proteinExistence type="predicted"/>
<dbReference type="EMBL" id="DVOJ01000015">
    <property type="protein sequence ID" value="HIV01765.1"/>
    <property type="molecule type" value="Genomic_DNA"/>
</dbReference>
<sequence>MHRKIAVTGHRPKGLNKVMKYGNVNDDRYVEYISLMQSTVLQYATNGYDYFISGGAIGVDLDFARAVIDTKILLNKLNKTKIKLEMALPCTDQDKKWNAEDKVRYQKILLSADKITLVSDKYSFDCMQKRNEYMVDNCDKLLAFWNGEQSGGTWNTIQYAKKVGKDIEIIDLQKL</sequence>
<dbReference type="Pfam" id="PF06908">
    <property type="entry name" value="YpsA"/>
    <property type="match status" value="1"/>
</dbReference>
<dbReference type="PANTHER" id="PTHR38440">
    <property type="entry name" value="UPF0398 PROTEIN YPSA"/>
    <property type="match status" value="1"/>
</dbReference>
<dbReference type="SUPFAM" id="SSF102405">
    <property type="entry name" value="MCP/YpsA-like"/>
    <property type="match status" value="1"/>
</dbReference>
<protein>
    <submittedName>
        <fullName evidence="1">DUF1273 family protein</fullName>
    </submittedName>
</protein>
<comment type="caution">
    <text evidence="1">The sequence shown here is derived from an EMBL/GenBank/DDBJ whole genome shotgun (WGS) entry which is preliminary data.</text>
</comment>